<gene>
    <name evidence="12" type="ORF">G5714_019158</name>
</gene>
<evidence type="ECO:0000256" key="2">
    <source>
        <dbReference type="ARBA" id="ARBA00022692"/>
    </source>
</evidence>
<evidence type="ECO:0000256" key="8">
    <source>
        <dbReference type="ARBA" id="ARBA00024176"/>
    </source>
</evidence>
<evidence type="ECO:0000313" key="12">
    <source>
        <dbReference type="EMBL" id="KAF4100962.1"/>
    </source>
</evidence>
<evidence type="ECO:0000256" key="4">
    <source>
        <dbReference type="ARBA" id="ARBA00022989"/>
    </source>
</evidence>
<comment type="caution">
    <text evidence="12">The sequence shown here is derived from an EMBL/GenBank/DDBJ whole genome shotgun (WGS) entry which is preliminary data.</text>
</comment>
<dbReference type="InterPro" id="IPR029382">
    <property type="entry name" value="NCU-G1"/>
</dbReference>
<feature type="transmembrane region" description="Helical" evidence="11">
    <location>
        <begin position="368"/>
        <end position="393"/>
    </location>
</feature>
<name>A0A7J6C543_9TELE</name>
<evidence type="ECO:0000256" key="9">
    <source>
        <dbReference type="ARBA" id="ARBA00024189"/>
    </source>
</evidence>
<evidence type="ECO:0000256" key="5">
    <source>
        <dbReference type="ARBA" id="ARBA00023136"/>
    </source>
</evidence>
<dbReference type="Proteomes" id="UP000579812">
    <property type="component" value="Unassembled WGS sequence"/>
</dbReference>
<dbReference type="AlphaFoldDB" id="A0A7J6C543"/>
<comment type="function">
    <text evidence="8">Required to protect lysosomal transporter MFSD1 from lysosomal proteolysis and for MFSD1 lysosomal localization.</text>
</comment>
<comment type="subunit">
    <text evidence="10">Interacts (via lumenal domain) with lysosomal protein MFSD1; the interaction starts while both proteins are still in the endoplasmic reticulum and is required for stabilization of MFSD1 in lysosomes but has no direct effect on its targeting to lysosomes or transporter activity.</text>
</comment>
<dbReference type="Pfam" id="PF15065">
    <property type="entry name" value="NCU-G1"/>
    <property type="match status" value="1"/>
</dbReference>
<evidence type="ECO:0000256" key="3">
    <source>
        <dbReference type="ARBA" id="ARBA00022729"/>
    </source>
</evidence>
<keyword evidence="7" id="KW-0458">Lysosome</keyword>
<organism evidence="12 13">
    <name type="scientific">Onychostoma macrolepis</name>
    <dbReference type="NCBI Taxonomy" id="369639"/>
    <lineage>
        <taxon>Eukaryota</taxon>
        <taxon>Metazoa</taxon>
        <taxon>Chordata</taxon>
        <taxon>Craniata</taxon>
        <taxon>Vertebrata</taxon>
        <taxon>Euteleostomi</taxon>
        <taxon>Actinopterygii</taxon>
        <taxon>Neopterygii</taxon>
        <taxon>Teleostei</taxon>
        <taxon>Ostariophysi</taxon>
        <taxon>Cypriniformes</taxon>
        <taxon>Cyprinidae</taxon>
        <taxon>Acrossocheilinae</taxon>
        <taxon>Onychostoma</taxon>
    </lineage>
</organism>
<sequence length="407" mass="44676">MSSFKANCIFSVLFVVFGAALGFLGNGDTFRRKVSVELNPGLTPPSVLPPGVGLVHVRGLGLNDTLHFLLCNSGAPALLMVHTNSTESAVQVEWPAFINHSSSGSLKVEPQSSVQYSSALVFTRVWEYDDVNNTADPQQAAESSFYPPYELQNFTWSDLTVSVNQSDHTVKLCGGEKTESFLNGSLCLQFSAFESEGREKAWPSLHHNANSSQLRVWLDGVTPRGNDSRFALEFQSVGESGFEGRVDIRSSIDDEYTPSIFKVSQWVASPVNSSGVWGYNQWKPVAYRKPEPVFEDATPCKHSQLVSVNRIPRSGLVQAYFTDDLQTYGLNISFGIAKDPVFYSDTKYVSWTVLVGLGEPPADSFSTLIIVIIAVGLGTPLAIIILGGLFVWIRKRMSHSSVYEPIN</sequence>
<evidence type="ECO:0000256" key="10">
    <source>
        <dbReference type="ARBA" id="ARBA00044960"/>
    </source>
</evidence>
<dbReference type="PANTHER" id="PTHR31981">
    <property type="entry name" value="GLYCOSYLATED LYSOSOMAL MEMBRANE PROTEIN"/>
    <property type="match status" value="1"/>
</dbReference>
<keyword evidence="2 11" id="KW-0812">Transmembrane</keyword>
<dbReference type="EMBL" id="JAAMOB010000019">
    <property type="protein sequence ID" value="KAF4100962.1"/>
    <property type="molecule type" value="Genomic_DNA"/>
</dbReference>
<dbReference type="PANTHER" id="PTHR31981:SF1">
    <property type="entry name" value="GLYCOSYLATED LYSOSOMAL MEMBRANE PROTEIN"/>
    <property type="match status" value="1"/>
</dbReference>
<keyword evidence="5 11" id="KW-0472">Membrane</keyword>
<dbReference type="GO" id="GO:0005765">
    <property type="term" value="C:lysosomal membrane"/>
    <property type="evidence" value="ECO:0007669"/>
    <property type="project" value="UniProtKB-SubCell"/>
</dbReference>
<evidence type="ECO:0000256" key="1">
    <source>
        <dbReference type="ARBA" id="ARBA00010599"/>
    </source>
</evidence>
<evidence type="ECO:0000256" key="6">
    <source>
        <dbReference type="ARBA" id="ARBA00023180"/>
    </source>
</evidence>
<proteinExistence type="inferred from homology"/>
<keyword evidence="13" id="KW-1185">Reference proteome</keyword>
<protein>
    <recommendedName>
        <fullName evidence="14">Glycosylated lysosomal membrane protein</fullName>
    </recommendedName>
</protein>
<accession>A0A7J6C543</accession>
<reference evidence="12 13" key="1">
    <citation type="submission" date="2020-04" db="EMBL/GenBank/DDBJ databases">
        <title>Chromosome-level genome assembly of a cyprinid fish Onychostoma macrolepis by integration of Nanopore Sequencing, Bionano and Hi-C technology.</title>
        <authorList>
            <person name="Wang D."/>
        </authorList>
    </citation>
    <scope>NUCLEOTIDE SEQUENCE [LARGE SCALE GENOMIC DNA]</scope>
    <source>
        <strain evidence="12">SWU-2019</strain>
        <tissue evidence="12">Muscle</tissue>
    </source>
</reference>
<comment type="similarity">
    <text evidence="1">Belongs to the GLMP family.</text>
</comment>
<keyword evidence="4 11" id="KW-1133">Transmembrane helix</keyword>
<evidence type="ECO:0000256" key="11">
    <source>
        <dbReference type="SAM" id="Phobius"/>
    </source>
</evidence>
<evidence type="ECO:0008006" key="14">
    <source>
        <dbReference type="Google" id="ProtNLM"/>
    </source>
</evidence>
<evidence type="ECO:0000313" key="13">
    <source>
        <dbReference type="Proteomes" id="UP000579812"/>
    </source>
</evidence>
<dbReference type="OrthoDB" id="6264340at2759"/>
<keyword evidence="6" id="KW-0325">Glycoprotein</keyword>
<comment type="subcellular location">
    <subcellularLocation>
        <location evidence="9">Lysosome membrane</location>
        <topology evidence="9">Single-pass type I membrane protein</topology>
        <orientation evidence="9">Lumenal side</orientation>
    </subcellularLocation>
</comment>
<keyword evidence="3" id="KW-0732">Signal</keyword>
<evidence type="ECO:0000256" key="7">
    <source>
        <dbReference type="ARBA" id="ARBA00023228"/>
    </source>
</evidence>